<gene>
    <name evidence="2" type="ORF">BIW11_06885</name>
</gene>
<feature type="region of interest" description="Disordered" evidence="1">
    <location>
        <begin position="46"/>
        <end position="67"/>
    </location>
</feature>
<dbReference type="Proteomes" id="UP000192247">
    <property type="component" value="Unassembled WGS sequence"/>
</dbReference>
<dbReference type="InParanoid" id="A0A1V9XW73"/>
<evidence type="ECO:0000313" key="2">
    <source>
        <dbReference type="EMBL" id="OQR77730.1"/>
    </source>
</evidence>
<accession>A0A1V9XW73</accession>
<reference evidence="2 3" key="1">
    <citation type="journal article" date="2017" name="Gigascience">
        <title>Draft genome of the honey bee ectoparasitic mite, Tropilaelaps mercedesae, is shaped by the parasitic life history.</title>
        <authorList>
            <person name="Dong X."/>
            <person name="Armstrong S.D."/>
            <person name="Xia D."/>
            <person name="Makepeace B.L."/>
            <person name="Darby A.C."/>
            <person name="Kadowaki T."/>
        </authorList>
    </citation>
    <scope>NUCLEOTIDE SEQUENCE [LARGE SCALE GENOMIC DNA]</scope>
    <source>
        <strain evidence="2">Wuxi-XJTLU</strain>
    </source>
</reference>
<evidence type="ECO:0000256" key="1">
    <source>
        <dbReference type="SAM" id="MobiDB-lite"/>
    </source>
</evidence>
<feature type="non-terminal residue" evidence="2">
    <location>
        <position position="1"/>
    </location>
</feature>
<protein>
    <submittedName>
        <fullName evidence="2">Uncharacterized protein</fullName>
    </submittedName>
</protein>
<organism evidence="2 3">
    <name type="scientific">Tropilaelaps mercedesae</name>
    <dbReference type="NCBI Taxonomy" id="418985"/>
    <lineage>
        <taxon>Eukaryota</taxon>
        <taxon>Metazoa</taxon>
        <taxon>Ecdysozoa</taxon>
        <taxon>Arthropoda</taxon>
        <taxon>Chelicerata</taxon>
        <taxon>Arachnida</taxon>
        <taxon>Acari</taxon>
        <taxon>Parasitiformes</taxon>
        <taxon>Mesostigmata</taxon>
        <taxon>Gamasina</taxon>
        <taxon>Dermanyssoidea</taxon>
        <taxon>Laelapidae</taxon>
        <taxon>Tropilaelaps</taxon>
    </lineage>
</organism>
<dbReference type="EMBL" id="MNPL01003126">
    <property type="protein sequence ID" value="OQR77730.1"/>
    <property type="molecule type" value="Genomic_DNA"/>
</dbReference>
<sequence>DMITTFRKTSIICNYDNLQWLLLNRVQLFDAATVNEVAEMPLEQKAKATKRWRSGEEIGESGPNWCGHRTPTGHSFAIVEFAASPPYAASHSSNLAYPPRLECLA</sequence>
<evidence type="ECO:0000313" key="3">
    <source>
        <dbReference type="Proteomes" id="UP000192247"/>
    </source>
</evidence>
<keyword evidence="3" id="KW-1185">Reference proteome</keyword>
<dbReference type="AlphaFoldDB" id="A0A1V9XW73"/>
<comment type="caution">
    <text evidence="2">The sequence shown here is derived from an EMBL/GenBank/DDBJ whole genome shotgun (WGS) entry which is preliminary data.</text>
</comment>
<name>A0A1V9XW73_9ACAR</name>
<proteinExistence type="predicted"/>